<accession>A0A8J6I0C8</accession>
<keyword evidence="3" id="KW-0732">Signal</keyword>
<keyword evidence="6" id="KW-1185">Reference proteome</keyword>
<evidence type="ECO:0000313" key="5">
    <source>
        <dbReference type="EMBL" id="MBA2132943.1"/>
    </source>
</evidence>
<protein>
    <submittedName>
        <fullName evidence="5">Substrate-binding domain-containing protein</fullName>
    </submittedName>
</protein>
<evidence type="ECO:0000256" key="2">
    <source>
        <dbReference type="ARBA" id="ARBA00007639"/>
    </source>
</evidence>
<dbReference type="Gene3D" id="3.40.50.2300">
    <property type="match status" value="2"/>
</dbReference>
<dbReference type="GO" id="GO:0030246">
    <property type="term" value="F:carbohydrate binding"/>
    <property type="evidence" value="ECO:0007669"/>
    <property type="project" value="TreeGrafter"/>
</dbReference>
<dbReference type="InterPro" id="IPR025997">
    <property type="entry name" value="SBP_2_dom"/>
</dbReference>
<evidence type="ECO:0000256" key="1">
    <source>
        <dbReference type="ARBA" id="ARBA00004196"/>
    </source>
</evidence>
<evidence type="ECO:0000259" key="4">
    <source>
        <dbReference type="Pfam" id="PF13407"/>
    </source>
</evidence>
<dbReference type="Proteomes" id="UP000657177">
    <property type="component" value="Unassembled WGS sequence"/>
</dbReference>
<dbReference type="AlphaFoldDB" id="A0A8J6I0C8"/>
<dbReference type="InterPro" id="IPR050555">
    <property type="entry name" value="Bact_Solute-Bind_Prot2"/>
</dbReference>
<feature type="signal peptide" evidence="3">
    <location>
        <begin position="1"/>
        <end position="26"/>
    </location>
</feature>
<comment type="subcellular location">
    <subcellularLocation>
        <location evidence="1">Cell envelope</location>
    </subcellularLocation>
</comment>
<feature type="chain" id="PRO_5038798920" evidence="3">
    <location>
        <begin position="27"/>
        <end position="346"/>
    </location>
</feature>
<evidence type="ECO:0000256" key="3">
    <source>
        <dbReference type="SAM" id="SignalP"/>
    </source>
</evidence>
<reference evidence="5" key="1">
    <citation type="submission" date="2020-06" db="EMBL/GenBank/DDBJ databases">
        <title>Novel chitinolytic bacterium.</title>
        <authorList>
            <person name="Ungkulpasvich U."/>
            <person name="Kosugi A."/>
            <person name="Uke A."/>
        </authorList>
    </citation>
    <scope>NUCLEOTIDE SEQUENCE</scope>
    <source>
        <strain evidence="5">UUS1-1</strain>
    </source>
</reference>
<dbReference type="SUPFAM" id="SSF53822">
    <property type="entry name" value="Periplasmic binding protein-like I"/>
    <property type="match status" value="1"/>
</dbReference>
<comment type="similarity">
    <text evidence="2">Belongs to the bacterial solute-binding protein 2 family.</text>
</comment>
<evidence type="ECO:0000313" key="6">
    <source>
        <dbReference type="Proteomes" id="UP000657177"/>
    </source>
</evidence>
<dbReference type="InterPro" id="IPR028082">
    <property type="entry name" value="Peripla_BP_I"/>
</dbReference>
<name>A0A8J6I0C8_9FIRM</name>
<comment type="caution">
    <text evidence="5">The sequence shown here is derived from an EMBL/GenBank/DDBJ whole genome shotgun (WGS) entry which is preliminary data.</text>
</comment>
<dbReference type="GO" id="GO:0030288">
    <property type="term" value="C:outer membrane-bounded periplasmic space"/>
    <property type="evidence" value="ECO:0007669"/>
    <property type="project" value="TreeGrafter"/>
</dbReference>
<feature type="domain" description="Periplasmic binding protein" evidence="4">
    <location>
        <begin position="52"/>
        <end position="314"/>
    </location>
</feature>
<dbReference type="PANTHER" id="PTHR30036:SF7">
    <property type="entry name" value="ABC TRANSPORTER PERIPLASMIC-BINDING PROTEIN YPHF"/>
    <property type="match status" value="1"/>
</dbReference>
<dbReference type="RefSeq" id="WP_181339399.1">
    <property type="nucleotide sequence ID" value="NZ_JAAKDE010000010.1"/>
</dbReference>
<dbReference type="PANTHER" id="PTHR30036">
    <property type="entry name" value="D-XYLOSE-BINDING PERIPLASMIC PROTEIN"/>
    <property type="match status" value="1"/>
</dbReference>
<gene>
    <name evidence="5" type="ORF">G5B42_05220</name>
</gene>
<organism evidence="5 6">
    <name type="scientific">Capillibacterium thermochitinicola</name>
    <dbReference type="NCBI Taxonomy" id="2699427"/>
    <lineage>
        <taxon>Bacteria</taxon>
        <taxon>Bacillati</taxon>
        <taxon>Bacillota</taxon>
        <taxon>Capillibacterium</taxon>
    </lineage>
</organism>
<sequence>MKGDRIFCLSFLLLCLVLAMHSPALSPDYVVAAAENTPVSGSFYPKNRPITIAIVPKSLDNPVFVDSMETSMQTAKELGVNLEWVGPFKVDPDLQVKIIEGLIWRKVDGIAISTSDPEKIRKVIDKAVAAGIKVATIDADCPGSKRLFYCGTDNYKAGWACGEAMVKIVTERGLADKRLRTAILTGGIEAHNLNERIRGFKEAVAGKLDLEYVALLACDDDTTTGAKMVEAYIKEHPETDLFFFAGGWAFFGPTESMPLYQEWCNNGGIAVSMDTFYSVLQAAKKGFAQALVGQDFRKMGVLTVKYLVDAIQGKPVPMEYIDTGLELADESNFDQLLSEKKPWEMK</sequence>
<dbReference type="Pfam" id="PF13407">
    <property type="entry name" value="Peripla_BP_4"/>
    <property type="match status" value="1"/>
</dbReference>
<proteinExistence type="inferred from homology"/>
<dbReference type="EMBL" id="JAAKDE010000010">
    <property type="protein sequence ID" value="MBA2132943.1"/>
    <property type="molecule type" value="Genomic_DNA"/>
</dbReference>